<feature type="chain" id="PRO_5043394160" evidence="1">
    <location>
        <begin position="22"/>
        <end position="105"/>
    </location>
</feature>
<evidence type="ECO:0000313" key="3">
    <source>
        <dbReference type="Proteomes" id="UP000762676"/>
    </source>
</evidence>
<organism evidence="2 3">
    <name type="scientific">Elysia marginata</name>
    <dbReference type="NCBI Taxonomy" id="1093978"/>
    <lineage>
        <taxon>Eukaryota</taxon>
        <taxon>Metazoa</taxon>
        <taxon>Spiralia</taxon>
        <taxon>Lophotrochozoa</taxon>
        <taxon>Mollusca</taxon>
        <taxon>Gastropoda</taxon>
        <taxon>Heterobranchia</taxon>
        <taxon>Euthyneura</taxon>
        <taxon>Panpulmonata</taxon>
        <taxon>Sacoglossa</taxon>
        <taxon>Placobranchoidea</taxon>
        <taxon>Plakobranchidae</taxon>
        <taxon>Elysia</taxon>
    </lineage>
</organism>
<evidence type="ECO:0000313" key="2">
    <source>
        <dbReference type="EMBL" id="GFR65425.1"/>
    </source>
</evidence>
<name>A0AAV4EY12_9GAST</name>
<comment type="caution">
    <text evidence="2">The sequence shown here is derived from an EMBL/GenBank/DDBJ whole genome shotgun (WGS) entry which is preliminary data.</text>
</comment>
<dbReference type="EMBL" id="BMAT01000386">
    <property type="protein sequence ID" value="GFR65425.1"/>
    <property type="molecule type" value="Genomic_DNA"/>
</dbReference>
<dbReference type="Proteomes" id="UP000762676">
    <property type="component" value="Unassembled WGS sequence"/>
</dbReference>
<evidence type="ECO:0000256" key="1">
    <source>
        <dbReference type="SAM" id="SignalP"/>
    </source>
</evidence>
<keyword evidence="1" id="KW-0732">Signal</keyword>
<accession>A0AAV4EY12</accession>
<keyword evidence="3" id="KW-1185">Reference proteome</keyword>
<reference evidence="2 3" key="1">
    <citation type="journal article" date="2021" name="Elife">
        <title>Chloroplast acquisition without the gene transfer in kleptoplastic sea slugs, Plakobranchus ocellatus.</title>
        <authorList>
            <person name="Maeda T."/>
            <person name="Takahashi S."/>
            <person name="Yoshida T."/>
            <person name="Shimamura S."/>
            <person name="Takaki Y."/>
            <person name="Nagai Y."/>
            <person name="Toyoda A."/>
            <person name="Suzuki Y."/>
            <person name="Arimoto A."/>
            <person name="Ishii H."/>
            <person name="Satoh N."/>
            <person name="Nishiyama T."/>
            <person name="Hasebe M."/>
            <person name="Maruyama T."/>
            <person name="Minagawa J."/>
            <person name="Obokata J."/>
            <person name="Shigenobu S."/>
        </authorList>
    </citation>
    <scope>NUCLEOTIDE SEQUENCE [LARGE SCALE GENOMIC DNA]</scope>
</reference>
<feature type="signal peptide" evidence="1">
    <location>
        <begin position="1"/>
        <end position="21"/>
    </location>
</feature>
<proteinExistence type="predicted"/>
<dbReference type="AlphaFoldDB" id="A0AAV4EY12"/>
<gene>
    <name evidence="2" type="ORF">ElyMa_000203400</name>
</gene>
<protein>
    <submittedName>
        <fullName evidence="2">Uncharacterized protein</fullName>
    </submittedName>
</protein>
<sequence>MSRRIVTLTLSALWIVTLTLSALWPSGKTLAQRLGGVGSIPGRVKPKALKLILAADPPSVWHYGFSAESGRPGCQDNGTGCGVCKRSLHHSVAARFQLSQAPSLI</sequence>